<evidence type="ECO:0000256" key="1">
    <source>
        <dbReference type="ARBA" id="ARBA00004141"/>
    </source>
</evidence>
<name>A0A179S9V8_9HYPH</name>
<dbReference type="Proteomes" id="UP000078316">
    <property type="component" value="Unassembled WGS sequence"/>
</dbReference>
<feature type="transmembrane region" description="Helical" evidence="5">
    <location>
        <begin position="232"/>
        <end position="252"/>
    </location>
</feature>
<feature type="transmembrane region" description="Helical" evidence="5">
    <location>
        <begin position="301"/>
        <end position="320"/>
    </location>
</feature>
<reference evidence="7 8" key="1">
    <citation type="submission" date="2016-04" db="EMBL/GenBank/DDBJ databases">
        <authorList>
            <person name="Evans L.H."/>
            <person name="Alamgir A."/>
            <person name="Owens N."/>
            <person name="Weber N.D."/>
            <person name="Virtaneva K."/>
            <person name="Barbian K."/>
            <person name="Babar A."/>
            <person name="Rosenke K."/>
        </authorList>
    </citation>
    <scope>NUCLEOTIDE SEQUENCE [LARGE SCALE GENOMIC DNA]</scope>
    <source>
        <strain evidence="7 8">PMB02</strain>
    </source>
</reference>
<evidence type="ECO:0000259" key="6">
    <source>
        <dbReference type="PROSITE" id="PS50850"/>
    </source>
</evidence>
<proteinExistence type="predicted"/>
<dbReference type="PROSITE" id="PS50850">
    <property type="entry name" value="MFS"/>
    <property type="match status" value="1"/>
</dbReference>
<protein>
    <submittedName>
        <fullName evidence="7">MFS transporter</fullName>
    </submittedName>
</protein>
<comment type="caution">
    <text evidence="7">The sequence shown here is derived from an EMBL/GenBank/DDBJ whole genome shotgun (WGS) entry which is preliminary data.</text>
</comment>
<evidence type="ECO:0000256" key="2">
    <source>
        <dbReference type="ARBA" id="ARBA00022692"/>
    </source>
</evidence>
<dbReference type="EMBL" id="LWHQ01000025">
    <property type="protein sequence ID" value="OAS24359.1"/>
    <property type="molecule type" value="Genomic_DNA"/>
</dbReference>
<feature type="transmembrane region" description="Helical" evidence="5">
    <location>
        <begin position="264"/>
        <end position="289"/>
    </location>
</feature>
<feature type="transmembrane region" description="Helical" evidence="5">
    <location>
        <begin position="388"/>
        <end position="409"/>
    </location>
</feature>
<dbReference type="RefSeq" id="WP_048433911.1">
    <property type="nucleotide sequence ID" value="NZ_LWHQ01000025.1"/>
</dbReference>
<keyword evidence="4 5" id="KW-0472">Membrane</keyword>
<accession>A0A179S9V8</accession>
<dbReference type="InterPro" id="IPR020846">
    <property type="entry name" value="MFS_dom"/>
</dbReference>
<dbReference type="STRING" id="427683.A5481_14260"/>
<feature type="transmembrane region" description="Helical" evidence="5">
    <location>
        <begin position="50"/>
        <end position="71"/>
    </location>
</feature>
<gene>
    <name evidence="7" type="ORF">A5481_14260</name>
</gene>
<dbReference type="OrthoDB" id="9771451at2"/>
<feature type="transmembrane region" description="Helical" evidence="5">
    <location>
        <begin position="359"/>
        <end position="382"/>
    </location>
</feature>
<dbReference type="GO" id="GO:0016020">
    <property type="term" value="C:membrane"/>
    <property type="evidence" value="ECO:0007669"/>
    <property type="project" value="UniProtKB-SubCell"/>
</dbReference>
<feature type="domain" description="Major facilitator superfamily (MFS) profile" evidence="6">
    <location>
        <begin position="13"/>
        <end position="414"/>
    </location>
</feature>
<dbReference type="AlphaFoldDB" id="A0A179S9V8"/>
<keyword evidence="2 5" id="KW-0812">Transmembrane</keyword>
<feature type="transmembrane region" description="Helical" evidence="5">
    <location>
        <begin position="326"/>
        <end position="347"/>
    </location>
</feature>
<comment type="subcellular location">
    <subcellularLocation>
        <location evidence="1">Membrane</location>
        <topology evidence="1">Multi-pass membrane protein</topology>
    </subcellularLocation>
</comment>
<evidence type="ECO:0000313" key="7">
    <source>
        <dbReference type="EMBL" id="OAS24359.1"/>
    </source>
</evidence>
<evidence type="ECO:0000256" key="3">
    <source>
        <dbReference type="ARBA" id="ARBA00022989"/>
    </source>
</evidence>
<dbReference type="InterPro" id="IPR036259">
    <property type="entry name" value="MFS_trans_sf"/>
</dbReference>
<evidence type="ECO:0000256" key="5">
    <source>
        <dbReference type="SAM" id="Phobius"/>
    </source>
</evidence>
<keyword evidence="3 5" id="KW-1133">Transmembrane helix</keyword>
<feature type="transmembrane region" description="Helical" evidence="5">
    <location>
        <begin position="78"/>
        <end position="106"/>
    </location>
</feature>
<evidence type="ECO:0000256" key="4">
    <source>
        <dbReference type="ARBA" id="ARBA00023136"/>
    </source>
</evidence>
<sequence>MFGYRRGGAPLNVLILLSAMSFLLYVDRVNLSTAASSIQAELGMTNTQLGIAFSAFGYSYAVFQVVGGWIADRIGSRVTLLVCGLIWVLTTIGTGLVGSFAALLAVRFVLGVGEGATLPAAGRALTNWTPRAKRGFAQGVTHSCSRFGNAITPPLVAFLILTLSWRMSFIVLGAVTAIWVAAWWLYFRDDPRTHRGVVAGDLADVPPYSLSKGKADAVPWGPLLRRMAPTMMVYFCYGWTGWLFFTWLPVFFKHGYDLDIKNSAILSSGVFFAGVVGDTVGGVICDWVYRRTGSLEAARARVILVSFLGAAAFLVPVLFVRDLAGIALLLSGAFFMIELTIGPIWAVPMDVAPRHAGTASGLMNAGSAVAGIISPILFGLIIDATGNWTLPFAGSIGLLLVGAAATFWIKPQVQVAGSAPAVAHAVPAE</sequence>
<dbReference type="InterPro" id="IPR011701">
    <property type="entry name" value="MFS"/>
</dbReference>
<dbReference type="SUPFAM" id="SSF103473">
    <property type="entry name" value="MFS general substrate transporter"/>
    <property type="match status" value="1"/>
</dbReference>
<dbReference type="PANTHER" id="PTHR11662:SF399">
    <property type="entry name" value="FI19708P1-RELATED"/>
    <property type="match status" value="1"/>
</dbReference>
<feature type="transmembrane region" description="Helical" evidence="5">
    <location>
        <begin position="163"/>
        <end position="186"/>
    </location>
</feature>
<evidence type="ECO:0000313" key="8">
    <source>
        <dbReference type="Proteomes" id="UP000078316"/>
    </source>
</evidence>
<dbReference type="GO" id="GO:0022857">
    <property type="term" value="F:transmembrane transporter activity"/>
    <property type="evidence" value="ECO:0007669"/>
    <property type="project" value="InterPro"/>
</dbReference>
<dbReference type="CDD" id="cd17319">
    <property type="entry name" value="MFS_ExuT_GudP_like"/>
    <property type="match status" value="1"/>
</dbReference>
<dbReference type="InterPro" id="IPR050382">
    <property type="entry name" value="MFS_Na/Anion_cotransporter"/>
</dbReference>
<dbReference type="PANTHER" id="PTHR11662">
    <property type="entry name" value="SOLUTE CARRIER FAMILY 17"/>
    <property type="match status" value="1"/>
</dbReference>
<dbReference type="Gene3D" id="1.20.1250.20">
    <property type="entry name" value="MFS general substrate transporter like domains"/>
    <property type="match status" value="2"/>
</dbReference>
<organism evidence="7 8">
    <name type="scientific">Methylobacterium platani</name>
    <dbReference type="NCBI Taxonomy" id="427683"/>
    <lineage>
        <taxon>Bacteria</taxon>
        <taxon>Pseudomonadati</taxon>
        <taxon>Pseudomonadota</taxon>
        <taxon>Alphaproteobacteria</taxon>
        <taxon>Hyphomicrobiales</taxon>
        <taxon>Methylobacteriaceae</taxon>
        <taxon>Methylobacterium</taxon>
    </lineage>
</organism>
<dbReference type="Pfam" id="PF07690">
    <property type="entry name" value="MFS_1"/>
    <property type="match status" value="1"/>
</dbReference>